<comment type="caution">
    <text evidence="3">The sequence shown here is derived from an EMBL/GenBank/DDBJ whole genome shotgun (WGS) entry which is preliminary data.</text>
</comment>
<sequence>MNTLKTAVAALLIAVGTITAFAFTKAETKTEATLYYWFDGSTYLGQDTKANIQDDHCGTPGLAMCARAYSAISGSPGSEVPSGPQVDNTTRQP</sequence>
<feature type="compositionally biased region" description="Low complexity" evidence="1">
    <location>
        <begin position="73"/>
        <end position="84"/>
    </location>
</feature>
<dbReference type="AlphaFoldDB" id="A0A316WYR4"/>
<protein>
    <submittedName>
        <fullName evidence="3">Uncharacterized protein</fullName>
    </submittedName>
</protein>
<dbReference type="RefSeq" id="WP_103231891.1">
    <property type="nucleotide sequence ID" value="NZ_PPEG02000002.1"/>
</dbReference>
<reference evidence="3 4" key="1">
    <citation type="submission" date="2018-04" db="EMBL/GenBank/DDBJ databases">
        <title>Chryseobacterium oncorhynchi 701B-08T from rainbow trout, and Chryseobacterium viscerum 687B-08T from diseased fish.</title>
        <authorList>
            <person name="Jeong J.-J."/>
            <person name="Lee Y.J."/>
            <person name="Pathiraja D."/>
            <person name="Park B."/>
            <person name="Choi I.-G."/>
            <person name="Kim K.D."/>
        </authorList>
    </citation>
    <scope>NUCLEOTIDE SEQUENCE [LARGE SCALE GENOMIC DNA]</scope>
    <source>
        <strain evidence="3 4">687B-08</strain>
    </source>
</reference>
<feature type="region of interest" description="Disordered" evidence="1">
    <location>
        <begin position="73"/>
        <end position="93"/>
    </location>
</feature>
<name>A0A316WYR4_9FLAO</name>
<feature type="signal peptide" evidence="2">
    <location>
        <begin position="1"/>
        <end position="22"/>
    </location>
</feature>
<keyword evidence="2" id="KW-0732">Signal</keyword>
<accession>A0A316WYR4</accession>
<organism evidence="3 4">
    <name type="scientific">Chryseobacterium viscerum</name>
    <dbReference type="NCBI Taxonomy" id="1037377"/>
    <lineage>
        <taxon>Bacteria</taxon>
        <taxon>Pseudomonadati</taxon>
        <taxon>Bacteroidota</taxon>
        <taxon>Flavobacteriia</taxon>
        <taxon>Flavobacteriales</taxon>
        <taxon>Weeksellaceae</taxon>
        <taxon>Chryseobacterium group</taxon>
        <taxon>Chryseobacterium</taxon>
    </lineage>
</organism>
<dbReference type="EMBL" id="PPEG02000002">
    <property type="protein sequence ID" value="PWN64128.1"/>
    <property type="molecule type" value="Genomic_DNA"/>
</dbReference>
<gene>
    <name evidence="3" type="ORF">C1634_005920</name>
</gene>
<dbReference type="Proteomes" id="UP000236413">
    <property type="component" value="Unassembled WGS sequence"/>
</dbReference>
<proteinExistence type="predicted"/>
<evidence type="ECO:0000313" key="3">
    <source>
        <dbReference type="EMBL" id="PWN64128.1"/>
    </source>
</evidence>
<feature type="chain" id="PRO_5016248868" evidence="2">
    <location>
        <begin position="23"/>
        <end position="93"/>
    </location>
</feature>
<evidence type="ECO:0000313" key="4">
    <source>
        <dbReference type="Proteomes" id="UP000236413"/>
    </source>
</evidence>
<evidence type="ECO:0000256" key="1">
    <source>
        <dbReference type="SAM" id="MobiDB-lite"/>
    </source>
</evidence>
<evidence type="ECO:0000256" key="2">
    <source>
        <dbReference type="SAM" id="SignalP"/>
    </source>
</evidence>